<keyword evidence="2" id="KW-1133">Transmembrane helix</keyword>
<protein>
    <recommendedName>
        <fullName evidence="5">LysM domain-containing protein</fullName>
    </recommendedName>
</protein>
<dbReference type="RefSeq" id="WP_141996786.1">
    <property type="nucleotide sequence ID" value="NZ_VFML01000001.1"/>
</dbReference>
<evidence type="ECO:0000256" key="2">
    <source>
        <dbReference type="SAM" id="Phobius"/>
    </source>
</evidence>
<evidence type="ECO:0008006" key="5">
    <source>
        <dbReference type="Google" id="ProtNLM"/>
    </source>
</evidence>
<organism evidence="3 4">
    <name type="scientific">Amycolatopsis cihanbeyliensis</name>
    <dbReference type="NCBI Taxonomy" id="1128664"/>
    <lineage>
        <taxon>Bacteria</taxon>
        <taxon>Bacillati</taxon>
        <taxon>Actinomycetota</taxon>
        <taxon>Actinomycetes</taxon>
        <taxon>Pseudonocardiales</taxon>
        <taxon>Pseudonocardiaceae</taxon>
        <taxon>Amycolatopsis</taxon>
    </lineage>
</organism>
<feature type="region of interest" description="Disordered" evidence="1">
    <location>
        <begin position="14"/>
        <end position="50"/>
    </location>
</feature>
<evidence type="ECO:0000256" key="1">
    <source>
        <dbReference type="SAM" id="MobiDB-lite"/>
    </source>
</evidence>
<sequence length="189" mass="19370">MSLVVDRAGRAVGGVAQDDAPHGEVIPHNDTAPGGGGSIRVDPGRRIGMRPVRTGVPARRRGEPRRPPTRARVVAGRRVPPVVGCAPRRVPRRWPWLVALAVATGIGVAGLGLLAEGVGGAAPVPTETTLVAVAPGETLRDVADRFAPDSEPDAVIRRIQELNELTGGTVPAGTPLAVPHQSGVVPVGG</sequence>
<evidence type="ECO:0000313" key="4">
    <source>
        <dbReference type="Proteomes" id="UP000320876"/>
    </source>
</evidence>
<accession>A0A542DFZ7</accession>
<keyword evidence="4" id="KW-1185">Reference proteome</keyword>
<proteinExistence type="predicted"/>
<feature type="transmembrane region" description="Helical" evidence="2">
    <location>
        <begin position="96"/>
        <end position="115"/>
    </location>
</feature>
<comment type="caution">
    <text evidence="3">The sequence shown here is derived from an EMBL/GenBank/DDBJ whole genome shotgun (WGS) entry which is preliminary data.</text>
</comment>
<dbReference type="EMBL" id="VFML01000001">
    <property type="protein sequence ID" value="TQJ01999.1"/>
    <property type="molecule type" value="Genomic_DNA"/>
</dbReference>
<reference evidence="3 4" key="1">
    <citation type="submission" date="2019-06" db="EMBL/GenBank/DDBJ databases">
        <title>Sequencing the genomes of 1000 actinobacteria strains.</title>
        <authorList>
            <person name="Klenk H.-P."/>
        </authorList>
    </citation>
    <scope>NUCLEOTIDE SEQUENCE [LARGE SCALE GENOMIC DNA]</scope>
    <source>
        <strain evidence="3 4">DSM 45679</strain>
    </source>
</reference>
<dbReference type="AlphaFoldDB" id="A0A542DFZ7"/>
<evidence type="ECO:0000313" key="3">
    <source>
        <dbReference type="EMBL" id="TQJ01999.1"/>
    </source>
</evidence>
<gene>
    <name evidence="3" type="ORF">FB471_1716</name>
</gene>
<name>A0A542DFZ7_AMYCI</name>
<dbReference type="OrthoDB" id="3699712at2"/>
<keyword evidence="2" id="KW-0472">Membrane</keyword>
<dbReference type="Proteomes" id="UP000320876">
    <property type="component" value="Unassembled WGS sequence"/>
</dbReference>
<keyword evidence="2" id="KW-0812">Transmembrane</keyword>